<keyword evidence="13" id="KW-1185">Reference proteome</keyword>
<keyword evidence="7 12" id="KW-0808">Transferase</keyword>
<comment type="function">
    <text evidence="2">Catalyzes the dismutation of two molecules of 6,7-dimethyl-8-ribityllumazine, resulting in the formation of riboflavin and 5-amino-6-(D-ribitylamino)uracil.</text>
</comment>
<comment type="pathway">
    <text evidence="3">Cofactor biosynthesis; riboflavin biosynthesis; riboflavin from 2-hydroxy-3-oxobutyl phosphate and 5-amino-6-(D-ribitylamino)uracil: step 2/2.</text>
</comment>
<evidence type="ECO:0000256" key="2">
    <source>
        <dbReference type="ARBA" id="ARBA00002803"/>
    </source>
</evidence>
<dbReference type="PIRSF" id="PIRSF000498">
    <property type="entry name" value="Riboflavin_syn_A"/>
    <property type="match status" value="1"/>
</dbReference>
<organism evidence="12 13">
    <name type="scientific">Solibacillus palustris</name>
    <dbReference type="NCBI Taxonomy" id="2908203"/>
    <lineage>
        <taxon>Bacteria</taxon>
        <taxon>Bacillati</taxon>
        <taxon>Bacillota</taxon>
        <taxon>Bacilli</taxon>
        <taxon>Bacillales</taxon>
        <taxon>Caryophanaceae</taxon>
        <taxon>Solibacillus</taxon>
    </lineage>
</organism>
<reference evidence="12 13" key="1">
    <citation type="submission" date="2022-03" db="EMBL/GenBank/DDBJ databases">
        <authorList>
            <person name="Jo J.-H."/>
            <person name="Im W.-T."/>
        </authorList>
    </citation>
    <scope>NUCLEOTIDE SEQUENCE [LARGE SCALE GENOMIC DNA]</scope>
    <source>
        <strain evidence="12 13">MA9</strain>
    </source>
</reference>
<keyword evidence="8" id="KW-0677">Repeat</keyword>
<evidence type="ECO:0000256" key="4">
    <source>
        <dbReference type="ARBA" id="ARBA00012827"/>
    </source>
</evidence>
<keyword evidence="6" id="KW-0686">Riboflavin biosynthesis</keyword>
<proteinExistence type="predicted"/>
<dbReference type="Proteomes" id="UP001316087">
    <property type="component" value="Unassembled WGS sequence"/>
</dbReference>
<evidence type="ECO:0000256" key="6">
    <source>
        <dbReference type="ARBA" id="ARBA00022619"/>
    </source>
</evidence>
<evidence type="ECO:0000313" key="13">
    <source>
        <dbReference type="Proteomes" id="UP001316087"/>
    </source>
</evidence>
<evidence type="ECO:0000313" key="12">
    <source>
        <dbReference type="EMBL" id="MCH7321928.1"/>
    </source>
</evidence>
<evidence type="ECO:0000256" key="8">
    <source>
        <dbReference type="ARBA" id="ARBA00022737"/>
    </source>
</evidence>
<dbReference type="SUPFAM" id="SSF63380">
    <property type="entry name" value="Riboflavin synthase domain-like"/>
    <property type="match status" value="2"/>
</dbReference>
<evidence type="ECO:0000256" key="1">
    <source>
        <dbReference type="ARBA" id="ARBA00000968"/>
    </source>
</evidence>
<feature type="domain" description="Lumazine-binding" evidence="11">
    <location>
        <begin position="1"/>
        <end position="96"/>
    </location>
</feature>
<feature type="domain" description="Lumazine-binding" evidence="11">
    <location>
        <begin position="97"/>
        <end position="193"/>
    </location>
</feature>
<accession>A0ABS9UCG2</accession>
<feature type="repeat" description="Lumazine-binding" evidence="10">
    <location>
        <begin position="97"/>
        <end position="193"/>
    </location>
</feature>
<dbReference type="Pfam" id="PF00677">
    <property type="entry name" value="Lum_binding"/>
    <property type="match status" value="2"/>
</dbReference>
<dbReference type="PANTHER" id="PTHR21098:SF12">
    <property type="entry name" value="RIBOFLAVIN SYNTHASE"/>
    <property type="match status" value="1"/>
</dbReference>
<dbReference type="PANTHER" id="PTHR21098">
    <property type="entry name" value="RIBOFLAVIN SYNTHASE ALPHA CHAIN"/>
    <property type="match status" value="1"/>
</dbReference>
<dbReference type="Gene3D" id="2.40.30.20">
    <property type="match status" value="2"/>
</dbReference>
<comment type="catalytic activity">
    <reaction evidence="1">
        <text>2 6,7-dimethyl-8-(1-D-ribityl)lumazine + H(+) = 5-amino-6-(D-ribitylamino)uracil + riboflavin</text>
        <dbReference type="Rhea" id="RHEA:20772"/>
        <dbReference type="ChEBI" id="CHEBI:15378"/>
        <dbReference type="ChEBI" id="CHEBI:15934"/>
        <dbReference type="ChEBI" id="CHEBI:57986"/>
        <dbReference type="ChEBI" id="CHEBI:58201"/>
        <dbReference type="EC" id="2.5.1.9"/>
    </reaction>
</comment>
<evidence type="ECO:0000256" key="7">
    <source>
        <dbReference type="ARBA" id="ARBA00022679"/>
    </source>
</evidence>
<dbReference type="NCBIfam" id="NF006767">
    <property type="entry name" value="PRK09289.1"/>
    <property type="match status" value="1"/>
</dbReference>
<comment type="caution">
    <text evidence="12">The sequence shown here is derived from an EMBL/GenBank/DDBJ whole genome shotgun (WGS) entry which is preliminary data.</text>
</comment>
<dbReference type="GO" id="GO:0004746">
    <property type="term" value="F:riboflavin synthase activity"/>
    <property type="evidence" value="ECO:0007669"/>
    <property type="project" value="UniProtKB-EC"/>
</dbReference>
<evidence type="ECO:0000259" key="11">
    <source>
        <dbReference type="PROSITE" id="PS51177"/>
    </source>
</evidence>
<evidence type="ECO:0000256" key="5">
    <source>
        <dbReference type="ARBA" id="ARBA00013950"/>
    </source>
</evidence>
<evidence type="ECO:0000256" key="10">
    <source>
        <dbReference type="PROSITE-ProRule" id="PRU00524"/>
    </source>
</evidence>
<dbReference type="EC" id="2.5.1.9" evidence="4 9"/>
<evidence type="ECO:0000256" key="9">
    <source>
        <dbReference type="NCBIfam" id="TIGR00187"/>
    </source>
</evidence>
<evidence type="ECO:0000256" key="3">
    <source>
        <dbReference type="ARBA" id="ARBA00004887"/>
    </source>
</evidence>
<name>A0ABS9UCG2_9BACL</name>
<dbReference type="InterPro" id="IPR017938">
    <property type="entry name" value="Riboflavin_synthase-like_b-brl"/>
</dbReference>
<dbReference type="CDD" id="cd00402">
    <property type="entry name" value="Riboflavin_synthase_like"/>
    <property type="match status" value="1"/>
</dbReference>
<dbReference type="InterPro" id="IPR001783">
    <property type="entry name" value="Lumazine-bd"/>
</dbReference>
<dbReference type="InterPro" id="IPR023366">
    <property type="entry name" value="ATP_synth_asu-like_sf"/>
</dbReference>
<gene>
    <name evidence="12" type="primary">ribE</name>
    <name evidence="12" type="ORF">LZ480_08480</name>
</gene>
<feature type="repeat" description="Lumazine-binding" evidence="10">
    <location>
        <begin position="1"/>
        <end position="96"/>
    </location>
</feature>
<dbReference type="PROSITE" id="PS51177">
    <property type="entry name" value="LUMAZINE_BIND"/>
    <property type="match status" value="2"/>
</dbReference>
<dbReference type="EMBL" id="JAKZFC010000002">
    <property type="protein sequence ID" value="MCH7321928.1"/>
    <property type="molecule type" value="Genomic_DNA"/>
</dbReference>
<protein>
    <recommendedName>
        <fullName evidence="5 9">Riboflavin synthase</fullName>
        <ecNumber evidence="4 9">2.5.1.9</ecNumber>
    </recommendedName>
</protein>
<sequence>MFTGIIEEIGTIGKIEMGTDAMQLEIKATKVLSDVQLGDSIAVNGVCLTVTQFSSDHFYADVMPETFYATNLTSLQKGMPVNLERAMHANGRYGGHFVSGHVDGIATIRSKKTISNAIYVELSVADVLLENCIVKGSITLDGTSLTIFALQKNMLTVSLIPHTSHQSVLGMKKVGEQVNVETDLLGKYVKQHVQAKSSNVTRDFLKRNGF</sequence>
<dbReference type="NCBIfam" id="TIGR00187">
    <property type="entry name" value="ribE"/>
    <property type="match status" value="1"/>
</dbReference>
<dbReference type="RefSeq" id="WP_241368978.1">
    <property type="nucleotide sequence ID" value="NZ_JAKZFC010000002.1"/>
</dbReference>
<dbReference type="InterPro" id="IPR026017">
    <property type="entry name" value="Lumazine-bd_dom"/>
</dbReference>